<dbReference type="InterPro" id="IPR024747">
    <property type="entry name" value="Pyridox_Oxase-rel"/>
</dbReference>
<dbReference type="Gene3D" id="2.30.110.10">
    <property type="entry name" value="Electron Transport, Fmn-binding Protein, Chain A"/>
    <property type="match status" value="1"/>
</dbReference>
<dbReference type="RefSeq" id="WP_245789587.1">
    <property type="nucleotide sequence ID" value="NZ_FRDJ01000006.1"/>
</dbReference>
<dbReference type="InterPro" id="IPR012349">
    <property type="entry name" value="Split_barrel_FMN-bd"/>
</dbReference>
<dbReference type="EMBL" id="FRDJ01000006">
    <property type="protein sequence ID" value="SHN62712.1"/>
    <property type="molecule type" value="Genomic_DNA"/>
</dbReference>
<dbReference type="SUPFAM" id="SSF55154">
    <property type="entry name" value="CYTH-like phosphatases"/>
    <property type="match status" value="1"/>
</dbReference>
<dbReference type="AlphaFoldDB" id="A0A1M7SW88"/>
<dbReference type="STRING" id="1121883.SAMN02745226_01316"/>
<dbReference type="Gene3D" id="2.40.320.10">
    <property type="entry name" value="Hypothetical Protein Pfu-838710-001"/>
    <property type="match status" value="1"/>
</dbReference>
<proteinExistence type="predicted"/>
<accession>A0A1M7SW88</accession>
<organism evidence="1 2">
    <name type="scientific">Fervidobacterium gondwanense DSM 13020</name>
    <dbReference type="NCBI Taxonomy" id="1121883"/>
    <lineage>
        <taxon>Bacteria</taxon>
        <taxon>Thermotogati</taxon>
        <taxon>Thermotogota</taxon>
        <taxon>Thermotogae</taxon>
        <taxon>Thermotogales</taxon>
        <taxon>Fervidobacteriaceae</taxon>
        <taxon>Fervidobacterium</taxon>
    </lineage>
</organism>
<dbReference type="Proteomes" id="UP000184207">
    <property type="component" value="Unassembled WGS sequence"/>
</dbReference>
<dbReference type="Pfam" id="PF12900">
    <property type="entry name" value="Pyridox_ox_2"/>
    <property type="match status" value="1"/>
</dbReference>
<dbReference type="PANTHER" id="PTHR34071:SF2">
    <property type="entry name" value="FLAVIN-NUCLEOTIDE-BINDING PROTEIN"/>
    <property type="match status" value="1"/>
</dbReference>
<keyword evidence="2" id="KW-1185">Reference proteome</keyword>
<sequence length="363" mass="42458">MPIEREKKYLIDENQATKLKNMAKFSIGVVQWYLPDCILLLELLGERDFSKSREWRIRYTVDKKGNETWIAAFKSELVEGFQRVEEEYDLTKFIRKQNTDMWERLFNELSSKPVVVKIRHYISDTPTEIVLDEFMQLDIPYNIDIKYMVEIETEDEFEKYEKEYDLGEGISTEEFDIYTNRNIAIESQIPPRVLITLVKQALGISPFPKMRRKDRELPIRDAIELLKIGEYGFFTTYDGNYPYAVPVNYVYKDGAIYFHCASSGKKLENISVHKNVSFSVVTKAKVLPEQLSTAYESVIAFGQARVVDGEKKKMALLELVRKYSPQTYGKFTQSRAEEFESECSNTTVVKLIIEYITGKRRNE</sequence>
<reference evidence="2" key="1">
    <citation type="submission" date="2016-12" db="EMBL/GenBank/DDBJ databases">
        <authorList>
            <person name="Varghese N."/>
            <person name="Submissions S."/>
        </authorList>
    </citation>
    <scope>NUCLEOTIDE SEQUENCE [LARGE SCALE GENOMIC DNA]</scope>
    <source>
        <strain evidence="2">DSM 13020</strain>
    </source>
</reference>
<dbReference type="PANTHER" id="PTHR34071">
    <property type="entry name" value="5-NITROIMIDAZOLE ANTIBIOTICS RESISTANCE PROTEIN, NIMA-FAMILY-RELATED PROTEIN-RELATED"/>
    <property type="match status" value="1"/>
</dbReference>
<protein>
    <submittedName>
        <fullName evidence="1">Nitroimidazol reductase NimA, pyridoxamine 5'-phosphate oxidase superfamily</fullName>
    </submittedName>
</protein>
<evidence type="ECO:0000313" key="1">
    <source>
        <dbReference type="EMBL" id="SHN62712.1"/>
    </source>
</evidence>
<gene>
    <name evidence="1" type="ORF">SAMN02745226_01316</name>
</gene>
<name>A0A1M7SW88_FERGO</name>
<evidence type="ECO:0000313" key="2">
    <source>
        <dbReference type="Proteomes" id="UP000184207"/>
    </source>
</evidence>
<dbReference type="InterPro" id="IPR033469">
    <property type="entry name" value="CYTH-like_dom_sf"/>
</dbReference>
<dbReference type="SUPFAM" id="SSF50475">
    <property type="entry name" value="FMN-binding split barrel"/>
    <property type="match status" value="1"/>
</dbReference>